<organism evidence="2 3">
    <name type="scientific">Panicum virgatum</name>
    <name type="common">Blackwell switchgrass</name>
    <dbReference type="NCBI Taxonomy" id="38727"/>
    <lineage>
        <taxon>Eukaryota</taxon>
        <taxon>Viridiplantae</taxon>
        <taxon>Streptophyta</taxon>
        <taxon>Embryophyta</taxon>
        <taxon>Tracheophyta</taxon>
        <taxon>Spermatophyta</taxon>
        <taxon>Magnoliopsida</taxon>
        <taxon>Liliopsida</taxon>
        <taxon>Poales</taxon>
        <taxon>Poaceae</taxon>
        <taxon>PACMAD clade</taxon>
        <taxon>Panicoideae</taxon>
        <taxon>Panicodae</taxon>
        <taxon>Paniceae</taxon>
        <taxon>Panicinae</taxon>
        <taxon>Panicum</taxon>
        <taxon>Panicum sect. Hiantes</taxon>
    </lineage>
</organism>
<proteinExistence type="predicted"/>
<feature type="compositionally biased region" description="Basic and acidic residues" evidence="1">
    <location>
        <begin position="9"/>
        <end position="20"/>
    </location>
</feature>
<comment type="caution">
    <text evidence="2">The sequence shown here is derived from an EMBL/GenBank/DDBJ whole genome shotgun (WGS) entry which is preliminary data.</text>
</comment>
<dbReference type="AlphaFoldDB" id="A0A8T0SL22"/>
<feature type="compositionally biased region" description="Basic residues" evidence="1">
    <location>
        <begin position="52"/>
        <end position="65"/>
    </location>
</feature>
<accession>A0A8T0SL22</accession>
<evidence type="ECO:0000256" key="1">
    <source>
        <dbReference type="SAM" id="MobiDB-lite"/>
    </source>
</evidence>
<sequence>MDPLNNTQDGRRLRRERERFLAASMTDEQREEKNRKRREITITDEQREEKNRKRREAYKRKKCQSHNKENDPAEEHDAPTVSEHPMTQLFSEHSADSVPDEMVRAKLFDAWTDIPPDEEDGASITYSPTIIEHPTSLPITEQMTEPGYQQLTACADTSNARIKSRNKKKVLTDEQRARINKCRRELYHEKKQSTKPCDVDRRKSMKQPKTGAERNQAYKRRLKDFWENNLHLESIAMENPQFTPQFVLPTQGQSKLSAEDFEIELNRPPVFVPFP</sequence>
<dbReference type="EMBL" id="CM029045">
    <property type="protein sequence ID" value="KAG2598846.1"/>
    <property type="molecule type" value="Genomic_DNA"/>
</dbReference>
<dbReference type="EMBL" id="CM029045">
    <property type="protein sequence ID" value="KAG2598847.1"/>
    <property type="molecule type" value="Genomic_DNA"/>
</dbReference>
<feature type="compositionally biased region" description="Basic and acidic residues" evidence="1">
    <location>
        <begin position="27"/>
        <end position="51"/>
    </location>
</feature>
<dbReference type="Proteomes" id="UP000823388">
    <property type="component" value="Chromosome 5K"/>
</dbReference>
<name>A0A8T0SL22_PANVG</name>
<reference evidence="2 3" key="1">
    <citation type="submission" date="2020-05" db="EMBL/GenBank/DDBJ databases">
        <title>WGS assembly of Panicum virgatum.</title>
        <authorList>
            <person name="Lovell J.T."/>
            <person name="Jenkins J."/>
            <person name="Shu S."/>
            <person name="Juenger T.E."/>
            <person name="Schmutz J."/>
        </authorList>
    </citation>
    <scope>NUCLEOTIDE SEQUENCE [LARGE SCALE GENOMIC DNA]</scope>
    <source>
        <strain evidence="2">AP13</strain>
        <strain evidence="3">cv. AP13</strain>
    </source>
</reference>
<evidence type="ECO:0000313" key="2">
    <source>
        <dbReference type="EMBL" id="KAG2598847.1"/>
    </source>
</evidence>
<protein>
    <submittedName>
        <fullName evidence="2">Uncharacterized protein</fullName>
    </submittedName>
</protein>
<evidence type="ECO:0000313" key="3">
    <source>
        <dbReference type="Proteomes" id="UP000823388"/>
    </source>
</evidence>
<gene>
    <name evidence="2" type="ORF">PVAP13_5KG402000</name>
</gene>
<keyword evidence="3" id="KW-1185">Reference proteome</keyword>
<feature type="region of interest" description="Disordered" evidence="1">
    <location>
        <begin position="190"/>
        <end position="214"/>
    </location>
</feature>
<feature type="region of interest" description="Disordered" evidence="1">
    <location>
        <begin position="1"/>
        <end position="84"/>
    </location>
</feature>
<feature type="compositionally biased region" description="Basic and acidic residues" evidence="1">
    <location>
        <begin position="190"/>
        <end position="202"/>
    </location>
</feature>
<feature type="compositionally biased region" description="Basic and acidic residues" evidence="1">
    <location>
        <begin position="66"/>
        <end position="78"/>
    </location>
</feature>